<dbReference type="GO" id="GO:0070762">
    <property type="term" value="C:nuclear pore transmembrane ring"/>
    <property type="evidence" value="ECO:0007669"/>
    <property type="project" value="TreeGrafter"/>
</dbReference>
<evidence type="ECO:0000259" key="6">
    <source>
        <dbReference type="Pfam" id="PF24527"/>
    </source>
</evidence>
<evidence type="ECO:0000256" key="1">
    <source>
        <dbReference type="SAM" id="MobiDB-lite"/>
    </source>
</evidence>
<dbReference type="GO" id="GO:0017056">
    <property type="term" value="F:structural constituent of nuclear pore"/>
    <property type="evidence" value="ECO:0007669"/>
    <property type="project" value="InterPro"/>
</dbReference>
<accession>M2LZV7</accession>
<feature type="domain" description="Nucleoporin POM152 Ig-like" evidence="4">
    <location>
        <begin position="771"/>
        <end position="855"/>
    </location>
</feature>
<evidence type="ECO:0008006" key="9">
    <source>
        <dbReference type="Google" id="ProtNLM"/>
    </source>
</evidence>
<evidence type="ECO:0000313" key="8">
    <source>
        <dbReference type="Proteomes" id="UP000011761"/>
    </source>
</evidence>
<dbReference type="eggNOG" id="ENOG502QQ5B">
    <property type="taxonomic scope" value="Eukaryota"/>
</dbReference>
<name>M2LZV7_BAUPA</name>
<dbReference type="InterPro" id="IPR056541">
    <property type="entry name" value="Ig-like_POM152"/>
</dbReference>
<dbReference type="RefSeq" id="XP_007672753.1">
    <property type="nucleotide sequence ID" value="XM_007674563.1"/>
</dbReference>
<dbReference type="InterPro" id="IPR056540">
    <property type="entry name" value="TMD_POM152"/>
</dbReference>
<organism evidence="7 8">
    <name type="scientific">Baudoinia panamericana (strain UAMH 10762)</name>
    <name type="common">Angels' share fungus</name>
    <name type="synonym">Baudoinia compniacensis (strain UAMH 10762)</name>
    <dbReference type="NCBI Taxonomy" id="717646"/>
    <lineage>
        <taxon>Eukaryota</taxon>
        <taxon>Fungi</taxon>
        <taxon>Dikarya</taxon>
        <taxon>Ascomycota</taxon>
        <taxon>Pezizomycotina</taxon>
        <taxon>Dothideomycetes</taxon>
        <taxon>Dothideomycetidae</taxon>
        <taxon>Mycosphaerellales</taxon>
        <taxon>Teratosphaeriaceae</taxon>
        <taxon>Baudoinia</taxon>
    </lineage>
</organism>
<dbReference type="PANTHER" id="PTHR28206">
    <property type="entry name" value="NUCLEOPORIN POM152"/>
    <property type="match status" value="1"/>
</dbReference>
<evidence type="ECO:0000259" key="4">
    <source>
        <dbReference type="Pfam" id="PF24312"/>
    </source>
</evidence>
<gene>
    <name evidence="7" type="ORF">BAUCODRAFT_84004</name>
</gene>
<feature type="domain" description="Nucleoporin POM152 first Ig-like" evidence="5">
    <location>
        <begin position="203"/>
        <end position="314"/>
    </location>
</feature>
<evidence type="ECO:0000259" key="5">
    <source>
        <dbReference type="Pfam" id="PF24519"/>
    </source>
</evidence>
<dbReference type="OMA" id="DRSNCKR"/>
<dbReference type="Pfam" id="PF24097">
    <property type="entry name" value="TMD_POM152"/>
    <property type="match status" value="1"/>
</dbReference>
<dbReference type="AlphaFoldDB" id="M2LZV7"/>
<reference evidence="7 8" key="1">
    <citation type="journal article" date="2012" name="PLoS Pathog.">
        <title>Diverse lifestyles and strategies of plant pathogenesis encoded in the genomes of eighteen Dothideomycetes fungi.</title>
        <authorList>
            <person name="Ohm R.A."/>
            <person name="Feau N."/>
            <person name="Henrissat B."/>
            <person name="Schoch C.L."/>
            <person name="Horwitz B.A."/>
            <person name="Barry K.W."/>
            <person name="Condon B.J."/>
            <person name="Copeland A.C."/>
            <person name="Dhillon B."/>
            <person name="Glaser F."/>
            <person name="Hesse C.N."/>
            <person name="Kosti I."/>
            <person name="LaButti K."/>
            <person name="Lindquist E.A."/>
            <person name="Lucas S."/>
            <person name="Salamov A.A."/>
            <person name="Bradshaw R.E."/>
            <person name="Ciuffetti L."/>
            <person name="Hamelin R.C."/>
            <person name="Kema G.H.J."/>
            <person name="Lawrence C."/>
            <person name="Scott J.A."/>
            <person name="Spatafora J.W."/>
            <person name="Turgeon B.G."/>
            <person name="de Wit P.J.G.M."/>
            <person name="Zhong S."/>
            <person name="Goodwin S.B."/>
            <person name="Grigoriev I.V."/>
        </authorList>
    </citation>
    <scope>NUCLEOTIDE SEQUENCE [LARGE SCALE GENOMIC DNA]</scope>
    <source>
        <strain evidence="7 8">UAMH 10762</strain>
    </source>
</reference>
<dbReference type="GeneID" id="19117407"/>
<dbReference type="PANTHER" id="PTHR28206:SF1">
    <property type="entry name" value="NUCLEOPORIN POM152"/>
    <property type="match status" value="1"/>
</dbReference>
<sequence>MEGTPRTPRLGSAWPATPQTDRRSGRLGESAGIQRVTERLPELPSLRPTFSSSPPGEPLVPEHILDAPSQRLWAVAIWVLLWSWKAYDFTTLQDLEEQSLWLFMKWVALDGIFLFGLPTMRIPWLEWSSMTMILLFFAHAFADGMMMFRIPIPVAAGFAILGRSIFGASEIAIAERSVNPRSIEFNESLILGRQIIHILPEGSAVLNAEKETFCIDGTTRVDAKLPITINSTNPISMDLLRIDLETDASETIRISKSQIRTMHKDASRLKSYSEKPNEPKTLYYTVRKPGIYSLTKVVDESNLEVARKRIEHTVVVPCPKAAIRPMTTDRCKGDLSSIELEVTGTPPMRVRYRKTVNQQAQEATFESIQPEEFVSPLTKSERQHALALPGHLDPAWVRPQKVRVPLSEGMTTAGKWVYAISEVIDGFGNKVSYSEKDHDSQEKHGSKSPSLHQVITVHERPLVNLKGCSPQNPLKVAKGSTAQLPVQLGSTGKGPIADIPYHLEYIFSPQSGISATGEHSVDAQKANFKIKDSSQRPTIQEAGLYTIVGVSTDYCGGEVLEPASCLLQNPPEPELKITKEEIFDKCAGSPIGLRVDLDLVGTPPFEVSYRVVKDRQSHHTSATERVTGQRGQIELTPREAGSYEYEFYQISDAVYKNRPLKDLKLNQSVKPAASARFIGSEGTRSACIDETAKFNVGFTGEEPFTLEYEIVHNGKRANYALTDIKSKRLALATEHLHEGGDYTIALISVTDKMGCKEFLKGETKISVRHQKPRVAFGQIDGRRTLDTLEGKSVELPLRLSGEAPWTVALRDQAGKTHDIAANTPNDQIKVSAAGIYELLSVKDASCPGQVDDQANTFEIKTVPRPEVRVPEDQVAAHSGNKLVKTEVCEGEDDAIEVLFKGSPPFSLYYVEHIKPDHGVTAPKNKELRAAVNVATLRMNTAQAGLHEYEFSKLEDANYDHSKEHFTPITVQQRVNPRPSVAFANPGKTYSYCSVESAGEEVIPITLHGKPPFDVELEIKQLAGGKPELIRLSDIMEHKHNVKIPHSRVQLGRSAMSLRRVSDSRGCSRLLDSTTPRVQISVHDAPTITPLESHDDVCVGDHVSFALSGQAPFDVYYEFEGKKRKAVATGTTFRRLAEKPGTFTVTGVEDNASSCHSAANITRRIHGMPSVRVSGGRESYVDIHEGSETEILFTFGGVPPFEFTYTRSSNTEKGGKKRGVVLDMRHEVSEEYSMRIKAGEEGTYEVVAIKDRYCAYAKPGINLQWKEGQKRLGFH</sequence>
<dbReference type="STRING" id="717646.M2LZV7"/>
<dbReference type="Pfam" id="PF24527">
    <property type="entry name" value="Ig-like_Pom152_9"/>
    <property type="match status" value="1"/>
</dbReference>
<dbReference type="GO" id="GO:0006999">
    <property type="term" value="P:nuclear pore organization"/>
    <property type="evidence" value="ECO:0007669"/>
    <property type="project" value="TreeGrafter"/>
</dbReference>
<dbReference type="InterPro" id="IPR056544">
    <property type="entry name" value="Ig_POM152"/>
</dbReference>
<dbReference type="Pfam" id="PF24312">
    <property type="entry name" value="Ig-like_POM152"/>
    <property type="match status" value="3"/>
</dbReference>
<feature type="region of interest" description="Disordered" evidence="1">
    <location>
        <begin position="1"/>
        <end position="31"/>
    </location>
</feature>
<protein>
    <recommendedName>
        <fullName evidence="9">Nucleoporin Pom152</fullName>
    </recommendedName>
</protein>
<dbReference type="Pfam" id="PF24519">
    <property type="entry name" value="Ig-like_Pom152_1"/>
    <property type="match status" value="1"/>
</dbReference>
<evidence type="ECO:0000259" key="2">
    <source>
        <dbReference type="Pfam" id="PF23664"/>
    </source>
</evidence>
<dbReference type="OrthoDB" id="5529162at2759"/>
<evidence type="ECO:0000259" key="3">
    <source>
        <dbReference type="Pfam" id="PF24097"/>
    </source>
</evidence>
<feature type="domain" description="Nucleoporin POM152 N-terminal transmembrane" evidence="3">
    <location>
        <begin position="66"/>
        <end position="151"/>
    </location>
</feature>
<feature type="domain" description="Nucleoporin POM152 immunoglobulin-like" evidence="2">
    <location>
        <begin position="887"/>
        <end position="976"/>
    </location>
</feature>
<feature type="domain" description="Nucleoporin POM152 immunoglobulin-like" evidence="2">
    <location>
        <begin position="569"/>
        <end position="671"/>
    </location>
</feature>
<proteinExistence type="predicted"/>
<feature type="domain" description="Nucleoporin POM152 Ig-like" evidence="4">
    <location>
        <begin position="460"/>
        <end position="565"/>
    </location>
</feature>
<dbReference type="InterPro" id="IPR056542">
    <property type="entry name" value="Ig-like_POM152_1st"/>
</dbReference>
<dbReference type="Pfam" id="PF23664">
    <property type="entry name" value="Ig_Pom152"/>
    <property type="match status" value="2"/>
</dbReference>
<dbReference type="Proteomes" id="UP000011761">
    <property type="component" value="Unassembled WGS sequence"/>
</dbReference>
<dbReference type="KEGG" id="bcom:BAUCODRAFT_84004"/>
<dbReference type="HOGENOM" id="CLU_002415_0_0_1"/>
<keyword evidence="8" id="KW-1185">Reference proteome</keyword>
<dbReference type="EMBL" id="KB445551">
    <property type="protein sequence ID" value="EMD00253.1"/>
    <property type="molecule type" value="Genomic_DNA"/>
</dbReference>
<feature type="domain" description="Nucleoporin POM152 Ig-like" evidence="4">
    <location>
        <begin position="1168"/>
        <end position="1254"/>
    </location>
</feature>
<evidence type="ECO:0000313" key="7">
    <source>
        <dbReference type="EMBL" id="EMD00253.1"/>
    </source>
</evidence>
<feature type="domain" description="Nucleoporin POM152 ninth Ig-like" evidence="6">
    <location>
        <begin position="1085"/>
        <end position="1162"/>
    </location>
</feature>
<dbReference type="InterPro" id="IPR037701">
    <property type="entry name" value="Pom152"/>
</dbReference>
<dbReference type="GO" id="GO:0006606">
    <property type="term" value="P:protein import into nucleus"/>
    <property type="evidence" value="ECO:0007669"/>
    <property type="project" value="TreeGrafter"/>
</dbReference>
<dbReference type="InterPro" id="IPR056543">
    <property type="entry name" value="Ig-like_POM152_9th"/>
</dbReference>